<dbReference type="SUPFAM" id="SSF54506">
    <property type="entry name" value="Diaminopimelate epimerase-like"/>
    <property type="match status" value="2"/>
</dbReference>
<keyword evidence="5 8" id="KW-0457">Lysine biosynthesis</keyword>
<feature type="binding site" evidence="8">
    <location>
        <begin position="82"/>
        <end position="83"/>
    </location>
    <ligand>
        <name>substrate</name>
    </ligand>
</feature>
<comment type="subcellular location">
    <subcellularLocation>
        <location evidence="8">Cytoplasm</location>
    </subcellularLocation>
</comment>
<evidence type="ECO:0000256" key="7">
    <source>
        <dbReference type="ARBA" id="ARBA00051712"/>
    </source>
</evidence>
<keyword evidence="8" id="KW-0963">Cytoplasm</keyword>
<reference evidence="10 11" key="1">
    <citation type="submission" date="2020-02" db="EMBL/GenBank/DDBJ databases">
        <title>Balneolaceae bacterium YR4-1, complete genome.</title>
        <authorList>
            <person name="Li Y."/>
            <person name="Wu S."/>
        </authorList>
    </citation>
    <scope>NUCLEOTIDE SEQUENCE [LARGE SCALE GENOMIC DNA]</scope>
    <source>
        <strain evidence="10 11">YR4-1</strain>
    </source>
</reference>
<dbReference type="NCBIfam" id="TIGR00652">
    <property type="entry name" value="DapF"/>
    <property type="match status" value="1"/>
</dbReference>
<feature type="binding site" evidence="8">
    <location>
        <position position="72"/>
    </location>
    <ligand>
        <name>substrate</name>
    </ligand>
</feature>
<evidence type="ECO:0000313" key="11">
    <source>
        <dbReference type="Proteomes" id="UP000473278"/>
    </source>
</evidence>
<dbReference type="PROSITE" id="PS01326">
    <property type="entry name" value="DAP_EPIMERASE"/>
    <property type="match status" value="1"/>
</dbReference>
<comment type="pathway">
    <text evidence="1 8">Amino-acid biosynthesis; L-lysine biosynthesis via DAP pathway; DL-2,6-diaminopimelate from LL-2,6-diaminopimelate: step 1/1.</text>
</comment>
<comment type="caution">
    <text evidence="8">Lacks conserved residue(s) required for the propagation of feature annotation.</text>
</comment>
<comment type="subunit">
    <text evidence="8">Homodimer.</text>
</comment>
<dbReference type="GO" id="GO:0005829">
    <property type="term" value="C:cytosol"/>
    <property type="evidence" value="ECO:0007669"/>
    <property type="project" value="TreeGrafter"/>
</dbReference>
<dbReference type="AlphaFoldDB" id="A0A6M1SP60"/>
<feature type="active site" description="Proton donor" evidence="8">
    <location>
        <position position="81"/>
    </location>
</feature>
<feature type="binding site" evidence="8">
    <location>
        <begin position="213"/>
        <end position="214"/>
    </location>
    <ligand>
        <name>substrate</name>
    </ligand>
</feature>
<dbReference type="InterPro" id="IPR001653">
    <property type="entry name" value="DAP_epimerase_DapF"/>
</dbReference>
<comment type="function">
    <text evidence="8">Catalyzes the stereoinversion of LL-2,6-diaminopimelate (L,L-DAP) to meso-diaminopimelate (meso-DAP), a precursor of L-lysine and an essential component of the bacterial peptidoglycan.</text>
</comment>
<dbReference type="Proteomes" id="UP000473278">
    <property type="component" value="Unassembled WGS sequence"/>
</dbReference>
<evidence type="ECO:0000256" key="6">
    <source>
        <dbReference type="ARBA" id="ARBA00023235"/>
    </source>
</evidence>
<feature type="binding site" evidence="8">
    <location>
        <position position="184"/>
    </location>
    <ligand>
        <name>substrate</name>
    </ligand>
</feature>
<evidence type="ECO:0000256" key="8">
    <source>
        <dbReference type="HAMAP-Rule" id="MF_00197"/>
    </source>
</evidence>
<dbReference type="InterPro" id="IPR018510">
    <property type="entry name" value="DAP_epimerase_AS"/>
</dbReference>
<feature type="site" description="Could be important to modulate the pK values of the two catalytic cysteine residues" evidence="8">
    <location>
        <position position="149"/>
    </location>
</feature>
<dbReference type="RefSeq" id="WP_165141689.1">
    <property type="nucleotide sequence ID" value="NZ_JAALLT010000003.1"/>
</dbReference>
<name>A0A6M1SP60_9BACT</name>
<gene>
    <name evidence="8" type="primary">dapF</name>
    <name evidence="10" type="ORF">G3570_09510</name>
</gene>
<dbReference type="Gene3D" id="3.10.310.10">
    <property type="entry name" value="Diaminopimelate Epimerase, Chain A, domain 1"/>
    <property type="match status" value="2"/>
</dbReference>
<accession>A0A6M1SP60</accession>
<dbReference type="GO" id="GO:0009089">
    <property type="term" value="P:lysine biosynthetic process via diaminopimelate"/>
    <property type="evidence" value="ECO:0007669"/>
    <property type="project" value="UniProtKB-UniRule"/>
</dbReference>
<comment type="similarity">
    <text evidence="2 8">Belongs to the diaminopimelate epimerase family.</text>
</comment>
<feature type="active site" description="Proton acceptor" evidence="8">
    <location>
        <position position="212"/>
    </location>
</feature>
<dbReference type="EMBL" id="JAALLT010000003">
    <property type="protein sequence ID" value="NGP76869.1"/>
    <property type="molecule type" value="Genomic_DNA"/>
</dbReference>
<dbReference type="PANTHER" id="PTHR31689">
    <property type="entry name" value="DIAMINOPIMELATE EPIMERASE, CHLOROPLASTIC"/>
    <property type="match status" value="1"/>
</dbReference>
<evidence type="ECO:0000256" key="1">
    <source>
        <dbReference type="ARBA" id="ARBA00005196"/>
    </source>
</evidence>
<feature type="site" description="Could be important to modulate the pK values of the two catalytic cysteine residues" evidence="8">
    <location>
        <position position="202"/>
    </location>
</feature>
<feature type="binding site" evidence="8">
    <location>
        <position position="17"/>
    </location>
    <ligand>
        <name>substrate</name>
    </ligand>
</feature>
<protein>
    <recommendedName>
        <fullName evidence="3 8">Diaminopimelate epimerase</fullName>
        <shortName evidence="8">DAP epimerase</shortName>
        <ecNumber evidence="3 8">5.1.1.7</ecNumber>
    </recommendedName>
    <alternativeName>
        <fullName evidence="8">PLP-independent amino acid racemase</fullName>
    </alternativeName>
</protein>
<evidence type="ECO:0000313" key="10">
    <source>
        <dbReference type="EMBL" id="NGP76869.1"/>
    </source>
</evidence>
<organism evidence="10 11">
    <name type="scientific">Halalkalibaculum roseum</name>
    <dbReference type="NCBI Taxonomy" id="2709311"/>
    <lineage>
        <taxon>Bacteria</taxon>
        <taxon>Pseudomonadati</taxon>
        <taxon>Balneolota</taxon>
        <taxon>Balneolia</taxon>
        <taxon>Balneolales</taxon>
        <taxon>Balneolaceae</taxon>
        <taxon>Halalkalibaculum</taxon>
    </lineage>
</organism>
<dbReference type="EC" id="5.1.1.7" evidence="3 8"/>
<feature type="binding site" evidence="8">
    <location>
        <begin position="202"/>
        <end position="203"/>
    </location>
    <ligand>
        <name>substrate</name>
    </ligand>
</feature>
<proteinExistence type="inferred from homology"/>
<keyword evidence="6 8" id="KW-0413">Isomerase</keyword>
<evidence type="ECO:0000256" key="4">
    <source>
        <dbReference type="ARBA" id="ARBA00022605"/>
    </source>
</evidence>
<evidence type="ECO:0000256" key="3">
    <source>
        <dbReference type="ARBA" id="ARBA00013080"/>
    </source>
</evidence>
<evidence type="ECO:0000256" key="2">
    <source>
        <dbReference type="ARBA" id="ARBA00010219"/>
    </source>
</evidence>
<dbReference type="HAMAP" id="MF_00197">
    <property type="entry name" value="DAP_epimerase"/>
    <property type="match status" value="1"/>
</dbReference>
<feature type="active site" evidence="9">
    <location>
        <position position="81"/>
    </location>
</feature>
<comment type="caution">
    <text evidence="10">The sequence shown here is derived from an EMBL/GenBank/DDBJ whole genome shotgun (WGS) entry which is preliminary data.</text>
</comment>
<keyword evidence="4 8" id="KW-0028">Amino-acid biosynthesis</keyword>
<dbReference type="PANTHER" id="PTHR31689:SF0">
    <property type="entry name" value="DIAMINOPIMELATE EPIMERASE"/>
    <property type="match status" value="1"/>
</dbReference>
<dbReference type="Pfam" id="PF01678">
    <property type="entry name" value="DAP_epimerase"/>
    <property type="match status" value="2"/>
</dbReference>
<sequence>MAEIKHIPFVKMQGTGNDFMVIDNRDTTYTKAQLIALTPKICHRKYGVGADGLLALQKPLLDDTDFEMLYRNADGSDAGMCGNGSRCLALYASKQGLGDTLKFSVHDRVYSADIRNDGQVEIHFPVTTKVREISVDGEKMLQVYTGTEHVVMHVPKFKLDEEEELVDKGRKLRYDEFFKPNGTNANFYCGVNEQAISVQTYERGVEGLTLACGTGAIASAIGWHHQQELGYHSNEVTVKTKGGDLQVLFQYKPEKDAYTNITLTGPAHFICKGTYYAE</sequence>
<dbReference type="GO" id="GO:0008837">
    <property type="term" value="F:diaminopimelate epimerase activity"/>
    <property type="evidence" value="ECO:0007669"/>
    <property type="project" value="UniProtKB-UniRule"/>
</dbReference>
<keyword evidence="11" id="KW-1185">Reference proteome</keyword>
<dbReference type="UniPathway" id="UPA00034">
    <property type="reaction ID" value="UER00025"/>
</dbReference>
<comment type="catalytic activity">
    <reaction evidence="7 8">
        <text>(2S,6S)-2,6-diaminopimelate = meso-2,6-diaminopimelate</text>
        <dbReference type="Rhea" id="RHEA:15393"/>
        <dbReference type="ChEBI" id="CHEBI:57609"/>
        <dbReference type="ChEBI" id="CHEBI:57791"/>
        <dbReference type="EC" id="5.1.1.7"/>
    </reaction>
</comment>
<evidence type="ECO:0000256" key="5">
    <source>
        <dbReference type="ARBA" id="ARBA00023154"/>
    </source>
</evidence>
<evidence type="ECO:0000256" key="9">
    <source>
        <dbReference type="PROSITE-ProRule" id="PRU10125"/>
    </source>
</evidence>